<feature type="region of interest" description="Disordered" evidence="1">
    <location>
        <begin position="1"/>
        <end position="20"/>
    </location>
</feature>
<feature type="region of interest" description="Disordered" evidence="1">
    <location>
        <begin position="146"/>
        <end position="166"/>
    </location>
</feature>
<gene>
    <name evidence="2" type="ORF">E9229_001515</name>
</gene>
<name>A0A839QKN3_9MICC</name>
<dbReference type="Proteomes" id="UP000523000">
    <property type="component" value="Unassembled WGS sequence"/>
</dbReference>
<comment type="caution">
    <text evidence="2">The sequence shown here is derived from an EMBL/GenBank/DDBJ whole genome shotgun (WGS) entry which is preliminary data.</text>
</comment>
<feature type="compositionally biased region" description="Polar residues" evidence="1">
    <location>
        <begin position="1"/>
        <end position="10"/>
    </location>
</feature>
<reference evidence="2 3" key="1">
    <citation type="submission" date="2020-08" db="EMBL/GenBank/DDBJ databases">
        <title>Sequencing the genomes of 1000 actinobacteria strains.</title>
        <authorList>
            <person name="Klenk H.-P."/>
        </authorList>
    </citation>
    <scope>NUCLEOTIDE SEQUENCE [LARGE SCALE GENOMIC DNA]</scope>
    <source>
        <strain evidence="2 3">DSM 22826</strain>
    </source>
</reference>
<dbReference type="RefSeq" id="WP_183510607.1">
    <property type="nucleotide sequence ID" value="NZ_BAABGK010000022.1"/>
</dbReference>
<protein>
    <submittedName>
        <fullName evidence="2">Uncharacterized protein</fullName>
    </submittedName>
</protein>
<evidence type="ECO:0000313" key="2">
    <source>
        <dbReference type="EMBL" id="MBB2995324.1"/>
    </source>
</evidence>
<proteinExistence type="predicted"/>
<keyword evidence="3" id="KW-1185">Reference proteome</keyword>
<evidence type="ECO:0000256" key="1">
    <source>
        <dbReference type="SAM" id="MobiDB-lite"/>
    </source>
</evidence>
<sequence length="166" mass="17802">MSTESTTPQENRVAELDDQSQTDLNRVLGTALGVAREQLEGQGVFLPFAIGLEPASGESIDGELRLLAIQPTEDEEDPEADIDTEVMMTELVELLTGQRDQLVAIAFVSDVTLLEEDSDAIHAMAEHSLGSAVAVVQTYAAPVDEDGEWSFGDPEAEAGDLQVWAS</sequence>
<evidence type="ECO:0000313" key="3">
    <source>
        <dbReference type="Proteomes" id="UP000523000"/>
    </source>
</evidence>
<organism evidence="2 3">
    <name type="scientific">Paeniglutamicibacter cryotolerans</name>
    <dbReference type="NCBI Taxonomy" id="670079"/>
    <lineage>
        <taxon>Bacteria</taxon>
        <taxon>Bacillati</taxon>
        <taxon>Actinomycetota</taxon>
        <taxon>Actinomycetes</taxon>
        <taxon>Micrococcales</taxon>
        <taxon>Micrococcaceae</taxon>
        <taxon>Paeniglutamicibacter</taxon>
    </lineage>
</organism>
<dbReference type="AlphaFoldDB" id="A0A839QKN3"/>
<accession>A0A839QKN3</accession>
<dbReference type="EMBL" id="JACHVS010000001">
    <property type="protein sequence ID" value="MBB2995324.1"/>
    <property type="molecule type" value="Genomic_DNA"/>
</dbReference>
<feature type="compositionally biased region" description="Acidic residues" evidence="1">
    <location>
        <begin position="146"/>
        <end position="158"/>
    </location>
</feature>